<dbReference type="OrthoDB" id="1017207at2"/>
<evidence type="ECO:0000256" key="1">
    <source>
        <dbReference type="ARBA" id="ARBA00004496"/>
    </source>
</evidence>
<dbReference type="AlphaFoldDB" id="A0A4Z1C2N8"/>
<evidence type="ECO:0000313" key="9">
    <source>
        <dbReference type="Proteomes" id="UP000297998"/>
    </source>
</evidence>
<reference evidence="8 9" key="1">
    <citation type="submission" date="2019-03" db="EMBL/GenBank/DDBJ databases">
        <title>Empedobacter tilapiae sp. nov., isolated from an intestine of Nile tilapia Oreochromis niloticus.</title>
        <authorList>
            <person name="Kim Y.-O."/>
            <person name="Yoon J.-H."/>
        </authorList>
    </citation>
    <scope>NUCLEOTIDE SEQUENCE [LARGE SCALE GENOMIC DNA]</scope>
    <source>
        <strain evidence="8 9">MRS2</strain>
    </source>
</reference>
<evidence type="ECO:0000256" key="2">
    <source>
        <dbReference type="ARBA" id="ARBA00022490"/>
    </source>
</evidence>
<dbReference type="Gene3D" id="1.25.40.10">
    <property type="entry name" value="Tetratricopeptide repeat domain"/>
    <property type="match status" value="2"/>
</dbReference>
<dbReference type="Pfam" id="PF13181">
    <property type="entry name" value="TPR_8"/>
    <property type="match status" value="1"/>
</dbReference>
<keyword evidence="2" id="KW-0963">Cytoplasm</keyword>
<accession>A0A4Z1C2N8</accession>
<dbReference type="Proteomes" id="UP000297998">
    <property type="component" value="Unassembled WGS sequence"/>
</dbReference>
<dbReference type="PANTHER" id="PTHR46630">
    <property type="entry name" value="TETRATRICOPEPTIDE REPEAT PROTEIN 29"/>
    <property type="match status" value="1"/>
</dbReference>
<feature type="transmembrane region" description="Helical" evidence="6">
    <location>
        <begin position="340"/>
        <end position="360"/>
    </location>
</feature>
<evidence type="ECO:0000256" key="7">
    <source>
        <dbReference type="SAM" id="SignalP"/>
    </source>
</evidence>
<dbReference type="GO" id="GO:0003677">
    <property type="term" value="F:DNA binding"/>
    <property type="evidence" value="ECO:0007669"/>
    <property type="project" value="InterPro"/>
</dbReference>
<comment type="caution">
    <text evidence="8">The sequence shown here is derived from an EMBL/GenBank/DDBJ whole genome shotgun (WGS) entry which is preliminary data.</text>
</comment>
<feature type="signal peptide" evidence="7">
    <location>
        <begin position="1"/>
        <end position="20"/>
    </location>
</feature>
<comment type="subcellular location">
    <subcellularLocation>
        <location evidence="1">Cytoplasm</location>
    </subcellularLocation>
</comment>
<keyword evidence="6" id="KW-0812">Transmembrane</keyword>
<keyword evidence="7" id="KW-0732">Signal</keyword>
<gene>
    <name evidence="8" type="ORF">E4J94_04915</name>
</gene>
<dbReference type="InterPro" id="IPR019734">
    <property type="entry name" value="TPR_rpt"/>
</dbReference>
<keyword evidence="6" id="KW-0472">Membrane</keyword>
<dbReference type="GO" id="GO:0006355">
    <property type="term" value="P:regulation of DNA-templated transcription"/>
    <property type="evidence" value="ECO:0007669"/>
    <property type="project" value="InterPro"/>
</dbReference>
<dbReference type="SUPFAM" id="SSF48452">
    <property type="entry name" value="TPR-like"/>
    <property type="match status" value="1"/>
</dbReference>
<dbReference type="RefSeq" id="WP_135834748.1">
    <property type="nucleotide sequence ID" value="NZ_SRPE01000003.1"/>
</dbReference>
<dbReference type="InterPro" id="IPR016032">
    <property type="entry name" value="Sig_transdc_resp-reg_C-effctor"/>
</dbReference>
<dbReference type="SMART" id="SM00028">
    <property type="entry name" value="TPR"/>
    <property type="match status" value="5"/>
</dbReference>
<sequence>MATNSLRLIFCLFFLSTLSAQPFSLNNERDHEIYNLIDNAQNNNKTDGQKAISSIEKALNKRHDTNNKELLIYLYQVAGDVYFSQEIYNESLKYFNEELNLMRKTGSKKTYIPLKGIGNVYNFSKDTIKARKYYELALEEAKKNNTLDSSRYIISNNLAILEQKKGNFEKALMIYNDAKETSLKLKDTAGLIMSYQNIGLVNFELKNFELAFKNSFLAEDLAKKKNSFYDLTKIYYNIGFAYKNLIKDNEQAKRYLLKAFDMGEKHNFMIIKRLCSEELSSIYEFEKDYRLANKYLHIAKELNELKLKKQSKGELTVLEYKYQQKIKEDNLIEKQNKKSMLLWTGIIILLLTAFIFILLYKLQKIKLKKRVIENDLLVNQLEKKNKEITEKNLQVLQTTEILDNTSKRLSEIKETSSSKTQDLINQIIGDLKNGSKRFNYNEFEKIFKETHEDFYKKLVLKYPDLTRNEIRLCAFLKMSLSTKEISAITQQSYNSITIARHRLRKKMNLEENQSLTNFLLSL</sequence>
<proteinExistence type="inferred from homology"/>
<evidence type="ECO:0000256" key="4">
    <source>
        <dbReference type="ARBA" id="ARBA00022803"/>
    </source>
</evidence>
<evidence type="ECO:0000256" key="3">
    <source>
        <dbReference type="ARBA" id="ARBA00022737"/>
    </source>
</evidence>
<keyword evidence="4" id="KW-0802">TPR repeat</keyword>
<keyword evidence="6" id="KW-1133">Transmembrane helix</keyword>
<keyword evidence="9" id="KW-1185">Reference proteome</keyword>
<dbReference type="EMBL" id="SRPE01000003">
    <property type="protein sequence ID" value="TGN29295.1"/>
    <property type="molecule type" value="Genomic_DNA"/>
</dbReference>
<dbReference type="GO" id="GO:0005737">
    <property type="term" value="C:cytoplasm"/>
    <property type="evidence" value="ECO:0007669"/>
    <property type="project" value="UniProtKB-SubCell"/>
</dbReference>
<keyword evidence="3" id="KW-0677">Repeat</keyword>
<dbReference type="InterPro" id="IPR051476">
    <property type="entry name" value="Bac_ResReg_Asp_Phosphatase"/>
</dbReference>
<feature type="chain" id="PRO_5021416508" evidence="7">
    <location>
        <begin position="21"/>
        <end position="522"/>
    </location>
</feature>
<evidence type="ECO:0000256" key="6">
    <source>
        <dbReference type="SAM" id="Phobius"/>
    </source>
</evidence>
<evidence type="ECO:0000256" key="5">
    <source>
        <dbReference type="ARBA" id="ARBA00038253"/>
    </source>
</evidence>
<dbReference type="PANTHER" id="PTHR46630:SF1">
    <property type="entry name" value="TETRATRICOPEPTIDE REPEAT PROTEIN 29"/>
    <property type="match status" value="1"/>
</dbReference>
<name>A0A4Z1C2N8_9FLAO</name>
<organism evidence="8 9">
    <name type="scientific">Empedobacter tilapiae</name>
    <dbReference type="NCBI Taxonomy" id="2491114"/>
    <lineage>
        <taxon>Bacteria</taxon>
        <taxon>Pseudomonadati</taxon>
        <taxon>Bacteroidota</taxon>
        <taxon>Flavobacteriia</taxon>
        <taxon>Flavobacteriales</taxon>
        <taxon>Weeksellaceae</taxon>
        <taxon>Empedobacter</taxon>
    </lineage>
</organism>
<dbReference type="SUPFAM" id="SSF46894">
    <property type="entry name" value="C-terminal effector domain of the bipartite response regulators"/>
    <property type="match status" value="1"/>
</dbReference>
<dbReference type="InterPro" id="IPR011990">
    <property type="entry name" value="TPR-like_helical_dom_sf"/>
</dbReference>
<evidence type="ECO:0000313" key="8">
    <source>
        <dbReference type="EMBL" id="TGN29295.1"/>
    </source>
</evidence>
<comment type="similarity">
    <text evidence="5">Belongs to the Rap family.</text>
</comment>
<protein>
    <submittedName>
        <fullName evidence="8">Tetratricopeptide repeat protein</fullName>
    </submittedName>
</protein>